<evidence type="ECO:0000256" key="1">
    <source>
        <dbReference type="ARBA" id="ARBA00005996"/>
    </source>
</evidence>
<dbReference type="PANTHER" id="PTHR38780">
    <property type="entry name" value="PROTEIN TUSC"/>
    <property type="match status" value="1"/>
</dbReference>
<protein>
    <submittedName>
        <fullName evidence="2">DsrE family protein</fullName>
    </submittedName>
</protein>
<dbReference type="PANTHER" id="PTHR38780:SF1">
    <property type="entry name" value="PROTEIN TUSC"/>
    <property type="match status" value="1"/>
</dbReference>
<dbReference type="Proteomes" id="UP001166251">
    <property type="component" value="Unassembled WGS sequence"/>
</dbReference>
<gene>
    <name evidence="2" type="ORF">K0504_15460</name>
</gene>
<comment type="caution">
    <text evidence="2">The sequence shown here is derived from an EMBL/GenBank/DDBJ whole genome shotgun (WGS) entry which is preliminary data.</text>
</comment>
<sequence>MIVIWSTQPAIGNITGRETLDAALAFAAYDQPVTLLFSQLAVRQLLPLPEANLAGAKNIANLLKALPMFDIEAVWVHDKSLQQCQLKTEQLIGEPTLVSDQQIRTLLQEANHVIRI</sequence>
<proteinExistence type="inferred from homology"/>
<dbReference type="Pfam" id="PF02635">
    <property type="entry name" value="DsrE"/>
    <property type="match status" value="1"/>
</dbReference>
<dbReference type="InterPro" id="IPR003787">
    <property type="entry name" value="Sulphur_relay_DsrE/F-like"/>
</dbReference>
<dbReference type="RefSeq" id="WP_220105061.1">
    <property type="nucleotide sequence ID" value="NZ_JAHZSS010000023.1"/>
</dbReference>
<evidence type="ECO:0000313" key="3">
    <source>
        <dbReference type="Proteomes" id="UP001166251"/>
    </source>
</evidence>
<accession>A0ABS7EJG7</accession>
<dbReference type="EMBL" id="JAHZSS010000023">
    <property type="protein sequence ID" value="MBW8192435.1"/>
    <property type="molecule type" value="Genomic_DNA"/>
</dbReference>
<comment type="similarity">
    <text evidence="1">Belongs to the DsrF/TusC family.</text>
</comment>
<dbReference type="InterPro" id="IPR017462">
    <property type="entry name" value="Sulphur_relay_TusC/DsrF"/>
</dbReference>
<reference evidence="2" key="1">
    <citation type="submission" date="2021-07" db="EMBL/GenBank/DDBJ databases">
        <title>Neiella marina sp. nov., isolated from the intestinal content of sea cucumber Apostichopus japonicus.</title>
        <authorList>
            <person name="Bai X."/>
        </authorList>
    </citation>
    <scope>NUCLEOTIDE SEQUENCE</scope>
    <source>
        <strain evidence="2">126</strain>
    </source>
</reference>
<keyword evidence="3" id="KW-1185">Reference proteome</keyword>
<evidence type="ECO:0000313" key="2">
    <source>
        <dbReference type="EMBL" id="MBW8192435.1"/>
    </source>
</evidence>
<dbReference type="SUPFAM" id="SSF75169">
    <property type="entry name" value="DsrEFH-like"/>
    <property type="match status" value="1"/>
</dbReference>
<dbReference type="InterPro" id="IPR027396">
    <property type="entry name" value="DsrEFH-like"/>
</dbReference>
<organism evidence="2 3">
    <name type="scientific">Neiella holothuriorum</name>
    <dbReference type="NCBI Taxonomy" id="2870530"/>
    <lineage>
        <taxon>Bacteria</taxon>
        <taxon>Pseudomonadati</taxon>
        <taxon>Pseudomonadota</taxon>
        <taxon>Gammaproteobacteria</taxon>
        <taxon>Alteromonadales</taxon>
        <taxon>Echinimonadaceae</taxon>
        <taxon>Neiella</taxon>
    </lineage>
</organism>
<dbReference type="Gene3D" id="3.40.1260.10">
    <property type="entry name" value="DsrEFH-like"/>
    <property type="match status" value="1"/>
</dbReference>
<name>A0ABS7EJG7_9GAMM</name>